<name>A0A811VGH5_CERCA</name>
<sequence>MSIKVIPLSVMLFRRGCLLKRTPQQNKRILNITNFGLGEFHSLIKPSLIDEEMIMEKKLLDKLKAEIQCIRMGLSLLNHGDLRT</sequence>
<organism evidence="1 2">
    <name type="scientific">Ceratitis capitata</name>
    <name type="common">Mediterranean fruit fly</name>
    <name type="synonym">Tephritis capitata</name>
    <dbReference type="NCBI Taxonomy" id="7213"/>
    <lineage>
        <taxon>Eukaryota</taxon>
        <taxon>Metazoa</taxon>
        <taxon>Ecdysozoa</taxon>
        <taxon>Arthropoda</taxon>
        <taxon>Hexapoda</taxon>
        <taxon>Insecta</taxon>
        <taxon>Pterygota</taxon>
        <taxon>Neoptera</taxon>
        <taxon>Endopterygota</taxon>
        <taxon>Diptera</taxon>
        <taxon>Brachycera</taxon>
        <taxon>Muscomorpha</taxon>
        <taxon>Tephritoidea</taxon>
        <taxon>Tephritidae</taxon>
        <taxon>Ceratitis</taxon>
        <taxon>Ceratitis</taxon>
    </lineage>
</organism>
<evidence type="ECO:0000313" key="1">
    <source>
        <dbReference type="EMBL" id="CAD7013273.1"/>
    </source>
</evidence>
<dbReference type="EMBL" id="CAJHJT010000056">
    <property type="protein sequence ID" value="CAD7013273.1"/>
    <property type="molecule type" value="Genomic_DNA"/>
</dbReference>
<reference evidence="1" key="1">
    <citation type="submission" date="2020-11" db="EMBL/GenBank/DDBJ databases">
        <authorList>
            <person name="Whitehead M."/>
        </authorList>
    </citation>
    <scope>NUCLEOTIDE SEQUENCE</scope>
    <source>
        <strain evidence="1">EGII</strain>
    </source>
</reference>
<proteinExistence type="predicted"/>
<protein>
    <submittedName>
        <fullName evidence="1">(Mediterranean fruit fly) hypothetical protein</fullName>
    </submittedName>
</protein>
<dbReference type="AlphaFoldDB" id="A0A811VGH5"/>
<evidence type="ECO:0000313" key="2">
    <source>
        <dbReference type="Proteomes" id="UP000606786"/>
    </source>
</evidence>
<dbReference type="Proteomes" id="UP000606786">
    <property type="component" value="Unassembled WGS sequence"/>
</dbReference>
<keyword evidence="2" id="KW-1185">Reference proteome</keyword>
<gene>
    <name evidence="1" type="ORF">CCAP1982_LOCUS21344</name>
</gene>
<comment type="caution">
    <text evidence="1">The sequence shown here is derived from an EMBL/GenBank/DDBJ whole genome shotgun (WGS) entry which is preliminary data.</text>
</comment>
<accession>A0A811VGH5</accession>